<evidence type="ECO:0000256" key="1">
    <source>
        <dbReference type="ARBA" id="ARBA00022679"/>
    </source>
</evidence>
<dbReference type="GO" id="GO:0015937">
    <property type="term" value="P:coenzyme A biosynthetic process"/>
    <property type="evidence" value="ECO:0007669"/>
    <property type="project" value="UniProtKB-UniRule"/>
</dbReference>
<dbReference type="PIRSF" id="PIRSF006533">
    <property type="entry name" value="UCP006533"/>
    <property type="match status" value="1"/>
</dbReference>
<dbReference type="GeneID" id="85732241"/>
<evidence type="ECO:0000256" key="2">
    <source>
        <dbReference type="ARBA" id="ARBA00022741"/>
    </source>
</evidence>
<dbReference type="PANTHER" id="PTHR40732:SF1">
    <property type="entry name" value="GTP-DEPENDENT DEPHOSPHO-COA KINASE"/>
    <property type="match status" value="1"/>
</dbReference>
<dbReference type="EC" id="2.7.1.237" evidence="6"/>
<dbReference type="PANTHER" id="PTHR40732">
    <property type="entry name" value="UPF0218 PROTEIN TK1697"/>
    <property type="match status" value="1"/>
</dbReference>
<feature type="binding site" evidence="6">
    <location>
        <position position="42"/>
    </location>
    <ligand>
        <name>GTP</name>
        <dbReference type="ChEBI" id="CHEBI:37565"/>
    </ligand>
</feature>
<protein>
    <recommendedName>
        <fullName evidence="6">GTP-dependent dephospho-CoA kinase</fullName>
        <ecNumber evidence="6">2.7.1.237</ecNumber>
    </recommendedName>
    <alternativeName>
        <fullName evidence="6">Dephospho-coenzyme A kinase</fullName>
        <shortName evidence="6">DPCK</shortName>
    </alternativeName>
</protein>
<comment type="function">
    <text evidence="6">Catalyzes the GTP-dependent phosphorylation of the 3'-hydroxyl group of dephosphocoenzyme A to form coenzyme A (CoA).</text>
</comment>
<dbReference type="InterPro" id="IPR007164">
    <property type="entry name" value="GTP-dep_dephospho-CoA_kin"/>
</dbReference>
<comment type="caution">
    <text evidence="6">Lacks conserved residue(s) required for the propagation of feature annotation.</text>
</comment>
<dbReference type="AlphaFoldDB" id="A0AAX4FX51"/>
<comment type="similarity">
    <text evidence="6">Belongs to the GTP-dependent DPCK family.</text>
</comment>
<accession>A0AAX4FX51</accession>
<name>A0AAX4FX51_9EURY</name>
<dbReference type="Proteomes" id="UP001305652">
    <property type="component" value="Chromosome"/>
</dbReference>
<keyword evidence="4 6" id="KW-0173">Coenzyme A biosynthesis</keyword>
<keyword evidence="8" id="KW-1185">Reference proteome</keyword>
<dbReference type="RefSeq" id="WP_318622186.1">
    <property type="nucleotide sequence ID" value="NZ_CP137642.1"/>
</dbReference>
<organism evidence="7 8">
    <name type="scientific">Methanoculleus receptaculi</name>
    <dbReference type="NCBI Taxonomy" id="394967"/>
    <lineage>
        <taxon>Archaea</taxon>
        <taxon>Methanobacteriati</taxon>
        <taxon>Methanobacteriota</taxon>
        <taxon>Stenosarchaea group</taxon>
        <taxon>Methanomicrobia</taxon>
        <taxon>Methanomicrobiales</taxon>
        <taxon>Methanomicrobiaceae</taxon>
        <taxon>Methanoculleus</taxon>
    </lineage>
</organism>
<feature type="binding site" evidence="6">
    <location>
        <position position="59"/>
    </location>
    <ligand>
        <name>GTP</name>
        <dbReference type="ChEBI" id="CHEBI:37565"/>
    </ligand>
</feature>
<reference evidence="7 8" key="1">
    <citation type="submission" date="2023-10" db="EMBL/GenBank/DDBJ databases">
        <title>The complete genome sequence of Methanoculleus receptaculi DSM 18860.</title>
        <authorList>
            <person name="Lai S.-J."/>
            <person name="You Y.-T."/>
            <person name="Chen S.-C."/>
        </authorList>
    </citation>
    <scope>NUCLEOTIDE SEQUENCE [LARGE SCALE GENOMIC DNA]</scope>
    <source>
        <strain evidence="7 8">DSM 18860</strain>
    </source>
</reference>
<evidence type="ECO:0000256" key="4">
    <source>
        <dbReference type="ARBA" id="ARBA00022993"/>
    </source>
</evidence>
<evidence type="ECO:0000256" key="3">
    <source>
        <dbReference type="ARBA" id="ARBA00022777"/>
    </source>
</evidence>
<dbReference type="Pfam" id="PF04019">
    <property type="entry name" value="DUF359"/>
    <property type="match status" value="1"/>
</dbReference>
<feature type="binding site" evidence="6">
    <location>
        <position position="41"/>
    </location>
    <ligand>
        <name>GTP</name>
        <dbReference type="ChEBI" id="CHEBI:37565"/>
    </ligand>
</feature>
<comment type="pathway">
    <text evidence="6">Cofactor biosynthesis; coenzyme A biosynthesis.</text>
</comment>
<dbReference type="EMBL" id="CP137642">
    <property type="protein sequence ID" value="WOX58365.1"/>
    <property type="molecule type" value="Genomic_DNA"/>
</dbReference>
<keyword evidence="3 6" id="KW-0418">Kinase</keyword>
<keyword evidence="2 6" id="KW-0547">Nucleotide-binding</keyword>
<evidence type="ECO:0000256" key="6">
    <source>
        <dbReference type="HAMAP-Rule" id="MF_00590"/>
    </source>
</evidence>
<evidence type="ECO:0000313" key="8">
    <source>
        <dbReference type="Proteomes" id="UP001305652"/>
    </source>
</evidence>
<evidence type="ECO:0000313" key="7">
    <source>
        <dbReference type="EMBL" id="WOX58365.1"/>
    </source>
</evidence>
<comment type="catalytic activity">
    <reaction evidence="6">
        <text>3'-dephospho-CoA + GTP = GDP + CoA + H(+)</text>
        <dbReference type="Rhea" id="RHEA:61156"/>
        <dbReference type="ChEBI" id="CHEBI:15378"/>
        <dbReference type="ChEBI" id="CHEBI:37565"/>
        <dbReference type="ChEBI" id="CHEBI:57287"/>
        <dbReference type="ChEBI" id="CHEBI:57328"/>
        <dbReference type="ChEBI" id="CHEBI:58189"/>
        <dbReference type="EC" id="2.7.1.237"/>
    </reaction>
</comment>
<feature type="binding site" evidence="6">
    <location>
        <position position="112"/>
    </location>
    <ligand>
        <name>GTP</name>
        <dbReference type="ChEBI" id="CHEBI:37565"/>
    </ligand>
</feature>
<gene>
    <name evidence="7" type="ORF">R6Y96_03750</name>
</gene>
<dbReference type="GO" id="GO:0005525">
    <property type="term" value="F:GTP binding"/>
    <property type="evidence" value="ECO:0007669"/>
    <property type="project" value="UniProtKB-UniRule"/>
</dbReference>
<sequence>MLRLPEAHRELFKKPFGVLYGSIAELLPLIEGRMVCAVGDVVTHNLLAAGVVPDIAIIDGYTMRSPCNRLPLLRGRRVTVKNPPGTITDELVAAIDEAVRNRPVVIFVEGEEDLAVIPLVFAAPPGVAVLYGQPGEGVVLRIVDEAAKQEAAAMLERFIRE</sequence>
<evidence type="ECO:0000256" key="5">
    <source>
        <dbReference type="ARBA" id="ARBA00023134"/>
    </source>
</evidence>
<dbReference type="HAMAP" id="MF_00590">
    <property type="entry name" value="Dephospho_CoA_kinase_GTP_dep"/>
    <property type="match status" value="1"/>
</dbReference>
<keyword evidence="1 6" id="KW-0808">Transferase</keyword>
<feature type="binding site" evidence="6">
    <location>
        <position position="40"/>
    </location>
    <ligand>
        <name>GTP</name>
        <dbReference type="ChEBI" id="CHEBI:37565"/>
    </ligand>
</feature>
<dbReference type="GO" id="GO:0016301">
    <property type="term" value="F:kinase activity"/>
    <property type="evidence" value="ECO:0007669"/>
    <property type="project" value="UniProtKB-UniRule"/>
</dbReference>
<dbReference type="KEGG" id="mrc:R6Y96_03750"/>
<proteinExistence type="inferred from homology"/>
<keyword evidence="5 6" id="KW-0342">GTP-binding</keyword>